<dbReference type="Proteomes" id="UP000010420">
    <property type="component" value="Unassembled WGS sequence"/>
</dbReference>
<accession>L1QG93</accession>
<dbReference type="HOGENOM" id="CLU_136076_1_0_9"/>
<proteinExistence type="predicted"/>
<dbReference type="PATRIC" id="fig|545697.3.peg.1534"/>
<keyword evidence="1" id="KW-0812">Transmembrane</keyword>
<dbReference type="AlphaFoldDB" id="L1QG93"/>
<evidence type="ECO:0000313" key="2">
    <source>
        <dbReference type="EMBL" id="EKY26956.1"/>
    </source>
</evidence>
<keyword evidence="1" id="KW-0472">Membrane</keyword>
<dbReference type="EMBL" id="AMEZ01000048">
    <property type="protein sequence ID" value="EKY26956.1"/>
    <property type="molecule type" value="Genomic_DNA"/>
</dbReference>
<reference evidence="2 3" key="1">
    <citation type="submission" date="2012-05" db="EMBL/GenBank/DDBJ databases">
        <authorList>
            <person name="Weinstock G."/>
            <person name="Sodergren E."/>
            <person name="Lobos E.A."/>
            <person name="Fulton L."/>
            <person name="Fulton R."/>
            <person name="Courtney L."/>
            <person name="Fronick C."/>
            <person name="O'Laughlin M."/>
            <person name="Godfrey J."/>
            <person name="Wilson R.M."/>
            <person name="Miner T."/>
            <person name="Farmer C."/>
            <person name="Delehaunty K."/>
            <person name="Cordes M."/>
            <person name="Minx P."/>
            <person name="Tomlinson C."/>
            <person name="Chen J."/>
            <person name="Wollam A."/>
            <person name="Pepin K.H."/>
            <person name="Bhonagiri V."/>
            <person name="Zhang X."/>
            <person name="Suruliraj S."/>
            <person name="Warren W."/>
            <person name="Mitreva M."/>
            <person name="Mardis E.R."/>
            <person name="Wilson R.K."/>
        </authorList>
    </citation>
    <scope>NUCLEOTIDE SEQUENCE [LARGE SCALE GENOMIC DNA]</scope>
    <source>
        <strain evidence="2 3">DSM 1785</strain>
    </source>
</reference>
<gene>
    <name evidence="2" type="ORF">HMPREF0216_01559</name>
</gene>
<dbReference type="STRING" id="545697.HMPREF0216_01559"/>
<keyword evidence="3" id="KW-1185">Reference proteome</keyword>
<evidence type="ECO:0000313" key="3">
    <source>
        <dbReference type="Proteomes" id="UP000010420"/>
    </source>
</evidence>
<sequence length="157" mass="18316">MGVREYDYIRGNTALVPERKIKEKERQREEQKRAIEKKNHLKRKQFIKNTFKVASLAFILSFIVLLIDGYVYKLQENLTTIEDAVREELDVNEALKVDMLQFAAFDVVKSAAEEIGMVYPKEESTISIDMSKEYFSHIKEEEKGNSSLFGKLIEIFN</sequence>
<organism evidence="2 3">
    <name type="scientific">Clostridium celatum DSM 1785</name>
    <dbReference type="NCBI Taxonomy" id="545697"/>
    <lineage>
        <taxon>Bacteria</taxon>
        <taxon>Bacillati</taxon>
        <taxon>Bacillota</taxon>
        <taxon>Clostridia</taxon>
        <taxon>Eubacteriales</taxon>
        <taxon>Clostridiaceae</taxon>
        <taxon>Clostridium</taxon>
    </lineage>
</organism>
<evidence type="ECO:0008006" key="4">
    <source>
        <dbReference type="Google" id="ProtNLM"/>
    </source>
</evidence>
<keyword evidence="1" id="KW-1133">Transmembrane helix</keyword>
<feature type="transmembrane region" description="Helical" evidence="1">
    <location>
        <begin position="53"/>
        <end position="72"/>
    </location>
</feature>
<evidence type="ECO:0000256" key="1">
    <source>
        <dbReference type="SAM" id="Phobius"/>
    </source>
</evidence>
<name>L1QG93_9CLOT</name>
<protein>
    <recommendedName>
        <fullName evidence="4">Cell division protein FtsL</fullName>
    </recommendedName>
</protein>
<comment type="caution">
    <text evidence="2">The sequence shown here is derived from an EMBL/GenBank/DDBJ whole genome shotgun (WGS) entry which is preliminary data.</text>
</comment>